<organism evidence="1 2">
    <name type="scientific">Alteriqipengyuania halimionae</name>
    <dbReference type="NCBI Taxonomy" id="1926630"/>
    <lineage>
        <taxon>Bacteria</taxon>
        <taxon>Pseudomonadati</taxon>
        <taxon>Pseudomonadota</taxon>
        <taxon>Alphaproteobacteria</taxon>
        <taxon>Sphingomonadales</taxon>
        <taxon>Erythrobacteraceae</taxon>
        <taxon>Alteriqipengyuania</taxon>
    </lineage>
</organism>
<reference evidence="1 2" key="1">
    <citation type="submission" date="2019-12" db="EMBL/GenBank/DDBJ databases">
        <title>Genomic-based taxomic classification of the family Erythrobacteraceae.</title>
        <authorList>
            <person name="Xu L."/>
        </authorList>
    </citation>
    <scope>NUCLEOTIDE SEQUENCE [LARGE SCALE GENOMIC DNA]</scope>
    <source>
        <strain evidence="1 2">LMG 29519</strain>
    </source>
</reference>
<keyword evidence="2" id="KW-1185">Reference proteome</keyword>
<dbReference type="Pfam" id="PF14859">
    <property type="entry name" value="Colicin_M"/>
    <property type="match status" value="1"/>
</dbReference>
<proteinExistence type="predicted"/>
<dbReference type="Proteomes" id="UP000429229">
    <property type="component" value="Unassembled WGS sequence"/>
</dbReference>
<dbReference type="Gene3D" id="3.30.450.400">
    <property type="entry name" value="Colicin M, catalytic domain"/>
    <property type="match status" value="1"/>
</dbReference>
<dbReference type="InterPro" id="IPR028056">
    <property type="entry name" value="Colicin_M"/>
</dbReference>
<sequence>MQKIAANPDSKLGKAIKAAQETGKAQPFTANDIRNGVTFGETSFSTQGGVGRIPLDVAGTVAISENGRWELSGTVTARGADIQDYPNDPSRGIVGNSINNALGAAQRVFGGKDYRIDFYGSQTIRAWEVP</sequence>
<evidence type="ECO:0000313" key="1">
    <source>
        <dbReference type="EMBL" id="MXP08943.1"/>
    </source>
</evidence>
<gene>
    <name evidence="1" type="ORF">GRI68_01970</name>
</gene>
<comment type="caution">
    <text evidence="1">The sequence shown here is derived from an EMBL/GenBank/DDBJ whole genome shotgun (WGS) entry which is preliminary data.</text>
</comment>
<evidence type="ECO:0000313" key="2">
    <source>
        <dbReference type="Proteomes" id="UP000429229"/>
    </source>
</evidence>
<name>A0A6I4U1Z4_9SPHN</name>
<accession>A0A6I4U1Z4</accession>
<protein>
    <submittedName>
        <fullName evidence="1">Lipid II-degrading bacteriocin</fullName>
    </submittedName>
</protein>
<dbReference type="GO" id="GO:0042742">
    <property type="term" value="P:defense response to bacterium"/>
    <property type="evidence" value="ECO:0007669"/>
    <property type="project" value="InterPro"/>
</dbReference>
<dbReference type="EMBL" id="WTYR01000001">
    <property type="protein sequence ID" value="MXP08943.1"/>
    <property type="molecule type" value="Genomic_DNA"/>
</dbReference>
<dbReference type="AlphaFoldDB" id="A0A6I4U1Z4"/>
<dbReference type="RefSeq" id="WP_160615453.1">
    <property type="nucleotide sequence ID" value="NZ_WTYR01000001.1"/>
</dbReference>